<organism evidence="5 6">
    <name type="scientific">Halopelagius inordinatus</name>
    <dbReference type="NCBI Taxonomy" id="553467"/>
    <lineage>
        <taxon>Archaea</taxon>
        <taxon>Methanobacteriati</taxon>
        <taxon>Methanobacteriota</taxon>
        <taxon>Stenosarchaea group</taxon>
        <taxon>Halobacteria</taxon>
        <taxon>Halobacteriales</taxon>
        <taxon>Haloferacaceae</taxon>
    </lineage>
</organism>
<feature type="coiled-coil region" evidence="1">
    <location>
        <begin position="86"/>
        <end position="113"/>
    </location>
</feature>
<keyword evidence="3" id="KW-1133">Transmembrane helix</keyword>
<sequence>MTALHDAGEWFSRQAETLKDNPALLGFVVALWMTTLVLVSGGNPVLAFLVLVPVLTATGYAIDGVVRRIFGDGSDAERSAEREYEAEDEERAIERLRSRYAAGEIDHDEFERRLERLVETESYDEPTADRERMRIRERETE</sequence>
<feature type="compositionally biased region" description="Basic and acidic residues" evidence="2">
    <location>
        <begin position="127"/>
        <end position="141"/>
    </location>
</feature>
<feature type="transmembrane region" description="Helical" evidence="3">
    <location>
        <begin position="45"/>
        <end position="62"/>
    </location>
</feature>
<evidence type="ECO:0000256" key="3">
    <source>
        <dbReference type="SAM" id="Phobius"/>
    </source>
</evidence>
<accession>A0A1I2TEQ3</accession>
<dbReference type="Proteomes" id="UP000198876">
    <property type="component" value="Unassembled WGS sequence"/>
</dbReference>
<evidence type="ECO:0000313" key="5">
    <source>
        <dbReference type="EMBL" id="SFG63318.1"/>
    </source>
</evidence>
<dbReference type="STRING" id="553467.SAMN04488063_2662"/>
<dbReference type="Pfam" id="PF09851">
    <property type="entry name" value="SHOCT"/>
    <property type="match status" value="1"/>
</dbReference>
<evidence type="ECO:0000313" key="6">
    <source>
        <dbReference type="Proteomes" id="UP000198876"/>
    </source>
</evidence>
<gene>
    <name evidence="5" type="ORF">SAMN04488063_2662</name>
</gene>
<dbReference type="RefSeq" id="WP_092892927.1">
    <property type="nucleotide sequence ID" value="NZ_FOOQ01000002.1"/>
</dbReference>
<feature type="region of interest" description="Disordered" evidence="2">
    <location>
        <begin position="116"/>
        <end position="141"/>
    </location>
</feature>
<evidence type="ECO:0000256" key="1">
    <source>
        <dbReference type="SAM" id="Coils"/>
    </source>
</evidence>
<feature type="transmembrane region" description="Helical" evidence="3">
    <location>
        <begin position="21"/>
        <end position="39"/>
    </location>
</feature>
<keyword evidence="1" id="KW-0175">Coiled coil</keyword>
<evidence type="ECO:0000256" key="2">
    <source>
        <dbReference type="SAM" id="MobiDB-lite"/>
    </source>
</evidence>
<dbReference type="InterPro" id="IPR018649">
    <property type="entry name" value="SHOCT"/>
</dbReference>
<dbReference type="EMBL" id="FOOQ01000002">
    <property type="protein sequence ID" value="SFG63318.1"/>
    <property type="molecule type" value="Genomic_DNA"/>
</dbReference>
<reference evidence="6" key="1">
    <citation type="submission" date="2016-10" db="EMBL/GenBank/DDBJ databases">
        <authorList>
            <person name="Varghese N."/>
            <person name="Submissions S."/>
        </authorList>
    </citation>
    <scope>NUCLEOTIDE SEQUENCE [LARGE SCALE GENOMIC DNA]</scope>
    <source>
        <strain evidence="6">CGMCC 1.7739</strain>
    </source>
</reference>
<dbReference type="AlphaFoldDB" id="A0A1I2TEQ3"/>
<evidence type="ECO:0000259" key="4">
    <source>
        <dbReference type="Pfam" id="PF09851"/>
    </source>
</evidence>
<keyword evidence="3" id="KW-0812">Transmembrane</keyword>
<dbReference type="OrthoDB" id="178074at2157"/>
<keyword evidence="3" id="KW-0472">Membrane</keyword>
<name>A0A1I2TEQ3_9EURY</name>
<proteinExistence type="predicted"/>
<protein>
    <recommendedName>
        <fullName evidence="4">SHOCT domain-containing protein</fullName>
    </recommendedName>
</protein>
<feature type="domain" description="SHOCT" evidence="4">
    <location>
        <begin position="92"/>
        <end position="117"/>
    </location>
</feature>
<keyword evidence="6" id="KW-1185">Reference proteome</keyword>